<dbReference type="GO" id="GO:0000160">
    <property type="term" value="P:phosphorelay signal transduction system"/>
    <property type="evidence" value="ECO:0007669"/>
    <property type="project" value="UniProtKB-KW"/>
</dbReference>
<protein>
    <submittedName>
        <fullName evidence="3">Predicted TIM-barrel enzyme</fullName>
    </submittedName>
</protein>
<dbReference type="GO" id="GO:0003824">
    <property type="term" value="F:catalytic activity"/>
    <property type="evidence" value="ECO:0007669"/>
    <property type="project" value="InterPro"/>
</dbReference>
<dbReference type="GO" id="GO:0006355">
    <property type="term" value="P:regulation of DNA-templated transcription"/>
    <property type="evidence" value="ECO:0007669"/>
    <property type="project" value="InterPro"/>
</dbReference>
<dbReference type="InterPro" id="IPR002078">
    <property type="entry name" value="Sigma_54_int"/>
</dbReference>
<dbReference type="SUPFAM" id="SSF46689">
    <property type="entry name" value="Homeodomain-like"/>
    <property type="match status" value="1"/>
</dbReference>
<dbReference type="Proteomes" id="UP000325289">
    <property type="component" value="Unassembled WGS sequence"/>
</dbReference>
<accession>A0A1I1SCD5</accession>
<organism evidence="3 4">
    <name type="scientific">Roseivivax sediminis</name>
    <dbReference type="NCBI Taxonomy" id="936889"/>
    <lineage>
        <taxon>Bacteria</taxon>
        <taxon>Pseudomonadati</taxon>
        <taxon>Pseudomonadota</taxon>
        <taxon>Alphaproteobacteria</taxon>
        <taxon>Rhodobacterales</taxon>
        <taxon>Roseobacteraceae</taxon>
        <taxon>Roseivivax</taxon>
    </lineage>
</organism>
<gene>
    <name evidence="3" type="ORF">SAMN04515678_10185</name>
</gene>
<dbReference type="InterPro" id="IPR002197">
    <property type="entry name" value="HTH_Fis"/>
</dbReference>
<dbReference type="InterPro" id="IPR051353">
    <property type="entry name" value="Tobamovirus_resist_UPF0261"/>
</dbReference>
<name>A0A1I1SCD5_9RHOB</name>
<reference evidence="3 4" key="1">
    <citation type="submission" date="2016-10" db="EMBL/GenBank/DDBJ databases">
        <authorList>
            <person name="Varghese N."/>
            <person name="Submissions S."/>
        </authorList>
    </citation>
    <scope>NUCLEOTIDE SEQUENCE [LARGE SCALE GENOMIC DNA]</scope>
    <source>
        <strain evidence="4">YIM D21,KCTC 23444,ACCC 10710</strain>
    </source>
</reference>
<evidence type="ECO:0000259" key="2">
    <source>
        <dbReference type="PROSITE" id="PS50045"/>
    </source>
</evidence>
<dbReference type="InterPro" id="IPR027417">
    <property type="entry name" value="P-loop_NTPase"/>
</dbReference>
<dbReference type="InterPro" id="IPR009057">
    <property type="entry name" value="Homeodomain-like_sf"/>
</dbReference>
<dbReference type="AlphaFoldDB" id="A0A1I1SCD5"/>
<dbReference type="GO" id="GO:0043565">
    <property type="term" value="F:sequence-specific DNA binding"/>
    <property type="evidence" value="ECO:0007669"/>
    <property type="project" value="InterPro"/>
</dbReference>
<keyword evidence="4" id="KW-1185">Reference proteome</keyword>
<dbReference type="InterPro" id="IPR013785">
    <property type="entry name" value="Aldolase_TIM"/>
</dbReference>
<keyword evidence="1" id="KW-0902">Two-component regulatory system</keyword>
<dbReference type="Gene3D" id="1.10.8.60">
    <property type="match status" value="1"/>
</dbReference>
<dbReference type="Pfam" id="PF02954">
    <property type="entry name" value="HTH_8"/>
    <property type="match status" value="1"/>
</dbReference>
<dbReference type="Gene3D" id="3.20.20.70">
    <property type="entry name" value="Aldolase class I"/>
    <property type="match status" value="1"/>
</dbReference>
<dbReference type="SUPFAM" id="SSF52540">
    <property type="entry name" value="P-loop containing nucleoside triphosphate hydrolases"/>
    <property type="match status" value="1"/>
</dbReference>
<dbReference type="Gene3D" id="1.10.10.60">
    <property type="entry name" value="Homeodomain-like"/>
    <property type="match status" value="1"/>
</dbReference>
<dbReference type="SUPFAM" id="SSF51621">
    <property type="entry name" value="Phosphoenolpyruvate/pyruvate domain"/>
    <property type="match status" value="1"/>
</dbReference>
<dbReference type="InterPro" id="IPR009215">
    <property type="entry name" value="TIM-br_IGPS-like"/>
</dbReference>
<evidence type="ECO:0000313" key="4">
    <source>
        <dbReference type="Proteomes" id="UP000325289"/>
    </source>
</evidence>
<evidence type="ECO:0000256" key="1">
    <source>
        <dbReference type="ARBA" id="ARBA00023012"/>
    </source>
</evidence>
<dbReference type="PANTHER" id="PTHR31862">
    <property type="entry name" value="UPF0261 DOMAIN PROTEIN (AFU_ORTHOLOGUE AFUA_1G10120)"/>
    <property type="match status" value="1"/>
</dbReference>
<dbReference type="PROSITE" id="PS50045">
    <property type="entry name" value="SIGMA54_INTERACT_4"/>
    <property type="match status" value="1"/>
</dbReference>
<dbReference type="PANTHER" id="PTHR31862:SF1">
    <property type="entry name" value="UPF0261 DOMAIN PROTEIN (AFU_ORTHOLOGUE AFUA_1G10120)"/>
    <property type="match status" value="1"/>
</dbReference>
<sequence>MGCSTRGAISVHSRRMMPSTSGRLLIGAAVGSGIAAQTAEVGGADLLLAVNAARMRNMGAPSIAGMLPCHAASAMTDAFAAREILPRVSVPVLLGVNCWDPDFTPEAALDRVAEQGFAGAVNFPNATLMPRAMRQMLDRAGRGFRREIETLARVQAAGYRALYYCGAREHAQAAAEAGLDMILLNFGWNAGGSLGHARRASLEEVGLIARDYAALVRRIHPGARILLEGGPVVSAEDLGHVARVATLDGYVGGSTLDRMPYEESVTNRIAGYRQAGRRQDELTQRQEALLRWGRGHGFSGRSKPVLACLEHLGALSRARRSLAVTLERGMPLAPVLSALDRRRRDVPQVDGRTDPGPRLSRRLFGHDAEGGNEAGLLTAPGCETIIVRDIDRALPSLQQRLARSLASGALVTSRRRRRIRVTARVIFLFERGSDEPLLPDDLHPDLVALLSGWTVRLPPLRQRVEDLSEVMAALAAEAGLDAADLPPLGAGALERLRRHPWPGNEAELARVIGRLAARGAAGDVGGTEIAAFLDDGEAARPPPETAADLEKRQIVEALWRNDFHRGRTAEALHISRKTLYNRMARLGLKD</sequence>
<dbReference type="GO" id="GO:0005524">
    <property type="term" value="F:ATP binding"/>
    <property type="evidence" value="ECO:0007669"/>
    <property type="project" value="InterPro"/>
</dbReference>
<dbReference type="InterPro" id="IPR015813">
    <property type="entry name" value="Pyrv/PenolPyrv_kinase-like_dom"/>
</dbReference>
<proteinExistence type="predicted"/>
<dbReference type="Pfam" id="PF09370">
    <property type="entry name" value="PEP_hydrolase"/>
    <property type="match status" value="1"/>
</dbReference>
<dbReference type="Gene3D" id="3.40.50.300">
    <property type="entry name" value="P-loop containing nucleotide triphosphate hydrolases"/>
    <property type="match status" value="1"/>
</dbReference>
<feature type="domain" description="Sigma-54 factor interaction" evidence="2">
    <location>
        <begin position="332"/>
        <end position="517"/>
    </location>
</feature>
<evidence type="ECO:0000313" key="3">
    <source>
        <dbReference type="EMBL" id="SFD43992.1"/>
    </source>
</evidence>
<dbReference type="EMBL" id="FOMS01000001">
    <property type="protein sequence ID" value="SFD43992.1"/>
    <property type="molecule type" value="Genomic_DNA"/>
</dbReference>